<name>A0A8H4KQJ8_9HYPO</name>
<dbReference type="AlphaFoldDB" id="A0A8H4KQJ8"/>
<reference evidence="1 2" key="1">
    <citation type="submission" date="2020-01" db="EMBL/GenBank/DDBJ databases">
        <title>Identification and distribution of gene clusters putatively required for synthesis of sphingolipid metabolism inhibitors in phylogenetically diverse species of the filamentous fungus Fusarium.</title>
        <authorList>
            <person name="Kim H.-S."/>
            <person name="Busman M."/>
            <person name="Brown D.W."/>
            <person name="Divon H."/>
            <person name="Uhlig S."/>
            <person name="Proctor R.H."/>
        </authorList>
    </citation>
    <scope>NUCLEOTIDE SEQUENCE [LARGE SCALE GENOMIC DNA]</scope>
    <source>
        <strain evidence="1 2">NRRL 20459</strain>
    </source>
</reference>
<dbReference type="EMBL" id="JAADYS010002850">
    <property type="protein sequence ID" value="KAF4453889.1"/>
    <property type="molecule type" value="Genomic_DNA"/>
</dbReference>
<keyword evidence="2" id="KW-1185">Reference proteome</keyword>
<protein>
    <submittedName>
        <fullName evidence="1">Uncharacterized protein</fullName>
    </submittedName>
</protein>
<dbReference type="Proteomes" id="UP000554235">
    <property type="component" value="Unassembled WGS sequence"/>
</dbReference>
<evidence type="ECO:0000313" key="2">
    <source>
        <dbReference type="Proteomes" id="UP000554235"/>
    </source>
</evidence>
<proteinExistence type="predicted"/>
<sequence length="136" mass="14680">MDSTAFANLKAAQSMRFGTPVSNGPFPFIVPASLDEAGAADMSAGDEGLSLIEDCPLKRDLIAFVDAERPAPDESPVPIDAFVADSSRTDWHTHCPKIKEMWKGFCQKVSIISGSPMLNSSRQLENGSVRFVAYEA</sequence>
<comment type="caution">
    <text evidence="1">The sequence shown here is derived from an EMBL/GenBank/DDBJ whole genome shotgun (WGS) entry which is preliminary data.</text>
</comment>
<dbReference type="OrthoDB" id="5050747at2759"/>
<accession>A0A8H4KQJ8</accession>
<evidence type="ECO:0000313" key="1">
    <source>
        <dbReference type="EMBL" id="KAF4453889.1"/>
    </source>
</evidence>
<gene>
    <name evidence="1" type="ORF">FALBO_15919</name>
</gene>
<organism evidence="1 2">
    <name type="scientific">Fusarium albosuccineum</name>
    <dbReference type="NCBI Taxonomy" id="1237068"/>
    <lineage>
        <taxon>Eukaryota</taxon>
        <taxon>Fungi</taxon>
        <taxon>Dikarya</taxon>
        <taxon>Ascomycota</taxon>
        <taxon>Pezizomycotina</taxon>
        <taxon>Sordariomycetes</taxon>
        <taxon>Hypocreomycetidae</taxon>
        <taxon>Hypocreales</taxon>
        <taxon>Nectriaceae</taxon>
        <taxon>Fusarium</taxon>
        <taxon>Fusarium decemcellulare species complex</taxon>
    </lineage>
</organism>